<feature type="coiled-coil region" evidence="13">
    <location>
        <begin position="204"/>
        <end position="231"/>
    </location>
</feature>
<keyword evidence="8" id="KW-0418">Kinase</keyword>
<dbReference type="InterPro" id="IPR036890">
    <property type="entry name" value="HATPase_C_sf"/>
</dbReference>
<organism evidence="16 17">
    <name type="scientific">Anaeromyxobacter oryzae</name>
    <dbReference type="NCBI Taxonomy" id="2918170"/>
    <lineage>
        <taxon>Bacteria</taxon>
        <taxon>Pseudomonadati</taxon>
        <taxon>Myxococcota</taxon>
        <taxon>Myxococcia</taxon>
        <taxon>Myxococcales</taxon>
        <taxon>Cystobacterineae</taxon>
        <taxon>Anaeromyxobacteraceae</taxon>
        <taxon>Anaeromyxobacter</taxon>
    </lineage>
</organism>
<comment type="catalytic activity">
    <reaction evidence="1">
        <text>ATP + protein L-histidine = ADP + protein N-phospho-L-histidine.</text>
        <dbReference type="EC" id="2.7.13.3"/>
    </reaction>
</comment>
<evidence type="ECO:0000256" key="1">
    <source>
        <dbReference type="ARBA" id="ARBA00000085"/>
    </source>
</evidence>
<evidence type="ECO:0000259" key="14">
    <source>
        <dbReference type="PROSITE" id="PS50109"/>
    </source>
</evidence>
<dbReference type="Gene3D" id="1.10.287.130">
    <property type="match status" value="1"/>
</dbReference>
<dbReference type="Pfam" id="PF08448">
    <property type="entry name" value="PAS_4"/>
    <property type="match status" value="2"/>
</dbReference>
<name>A0ABN6MYP4_9BACT</name>
<dbReference type="SMART" id="SM00065">
    <property type="entry name" value="GAF"/>
    <property type="match status" value="1"/>
</dbReference>
<evidence type="ECO:0000256" key="3">
    <source>
        <dbReference type="ARBA" id="ARBA00012438"/>
    </source>
</evidence>
<keyword evidence="17" id="KW-1185">Reference proteome</keyword>
<accession>A0ABN6MYP4</accession>
<evidence type="ECO:0000259" key="15">
    <source>
        <dbReference type="PROSITE" id="PS50112"/>
    </source>
</evidence>
<evidence type="ECO:0000313" key="16">
    <source>
        <dbReference type="EMBL" id="BDG05365.1"/>
    </source>
</evidence>
<dbReference type="Gene3D" id="3.30.450.40">
    <property type="match status" value="1"/>
</dbReference>
<comment type="subcellular location">
    <subcellularLocation>
        <location evidence="2">Membrane</location>
        <topology evidence="2">Multi-pass membrane protein</topology>
    </subcellularLocation>
</comment>
<evidence type="ECO:0000256" key="13">
    <source>
        <dbReference type="SAM" id="Coils"/>
    </source>
</evidence>
<keyword evidence="12" id="KW-0472">Membrane</keyword>
<dbReference type="InterPro" id="IPR035965">
    <property type="entry name" value="PAS-like_dom_sf"/>
</dbReference>
<dbReference type="PANTHER" id="PTHR42878:SF7">
    <property type="entry name" value="SENSOR HISTIDINE KINASE GLRK"/>
    <property type="match status" value="1"/>
</dbReference>
<dbReference type="PANTHER" id="PTHR42878">
    <property type="entry name" value="TWO-COMPONENT HISTIDINE KINASE"/>
    <property type="match status" value="1"/>
</dbReference>
<sequence length="717" mass="75662">MPDPGEHREQGAARPVESVLGPHALRAAVSGFSAAITGADVAASVFEQARALFGATGGSIAWRTSPDTLRIVHAHGEPADAAAALGTFPVSASLPPSDAVRTGATVLLANPEEIASRYPDLAEACRARGDQAWITVPLRVEGRSIGALGLTFARPSPLDPTGQALLHAIASECAAALARARRYEEERTLREAAERYAEALGAKALELARVQEALREQVAIAEEQTALLEQLFQASMPGLALADAELRFVKVNPAYRSLTPHPELDPVGRTFEEVWSGVAPASGSPIVGPGLAVVLQTGAPLHVDAYEAVFPDGSVRHFSSHVSRVQHGGRPALLGALWETTSLVLARRAAEAAAAGATRTAAELDAVLAAIPAGVIVYDPEGRILRMNAAAEALMDYAPGERNLPARERSPAFRLIGGDGRPLPVDATPVMRALRGETVPGETYARAPARQGGPTTWLTVSAAPVRDPAGNRVGAVAAVFDVTTEHGLLEMREDLLRMVSHDLRTPLHAVLMHAHLIRRTTGVPERIAERADAIVRTSERMAGMLQDLGEMVLLESGHLPLARVPVDLRSFLRDVLHRLAAPLPPDRIQLAIEDDVPLVDADPGRIERVVVNLLSNALKYSAPETPVEVSVASTAGGDVEIAVVDHGVGIPPEDVTRIFGRFYRVAGARQPEGLGLGLYIARLIVEAHGGHVAVQSTPGRGSRFTVHLPPAPAAGAT</sequence>
<evidence type="ECO:0000313" key="17">
    <source>
        <dbReference type="Proteomes" id="UP001162891"/>
    </source>
</evidence>
<dbReference type="InterPro" id="IPR029016">
    <property type="entry name" value="GAF-like_dom_sf"/>
</dbReference>
<dbReference type="InterPro" id="IPR003594">
    <property type="entry name" value="HATPase_dom"/>
</dbReference>
<dbReference type="InterPro" id="IPR050351">
    <property type="entry name" value="BphY/WalK/GraS-like"/>
</dbReference>
<keyword evidence="10" id="KW-1133">Transmembrane helix</keyword>
<dbReference type="InterPro" id="IPR013656">
    <property type="entry name" value="PAS_4"/>
</dbReference>
<evidence type="ECO:0000256" key="6">
    <source>
        <dbReference type="ARBA" id="ARBA00022692"/>
    </source>
</evidence>
<dbReference type="CDD" id="cd00130">
    <property type="entry name" value="PAS"/>
    <property type="match status" value="1"/>
</dbReference>
<dbReference type="PROSITE" id="PS50112">
    <property type="entry name" value="PAS"/>
    <property type="match status" value="1"/>
</dbReference>
<evidence type="ECO:0000256" key="2">
    <source>
        <dbReference type="ARBA" id="ARBA00004141"/>
    </source>
</evidence>
<keyword evidence="13" id="KW-0175">Coiled coil</keyword>
<dbReference type="SUPFAM" id="SSF55874">
    <property type="entry name" value="ATPase domain of HSP90 chaperone/DNA topoisomerase II/histidine kinase"/>
    <property type="match status" value="1"/>
</dbReference>
<evidence type="ECO:0000256" key="5">
    <source>
        <dbReference type="ARBA" id="ARBA00022679"/>
    </source>
</evidence>
<dbReference type="Pfam" id="PF00512">
    <property type="entry name" value="HisKA"/>
    <property type="match status" value="1"/>
</dbReference>
<keyword evidence="6" id="KW-0812">Transmembrane</keyword>
<dbReference type="InterPro" id="IPR003018">
    <property type="entry name" value="GAF"/>
</dbReference>
<dbReference type="InterPro" id="IPR004358">
    <property type="entry name" value="Sig_transdc_His_kin-like_C"/>
</dbReference>
<evidence type="ECO:0000256" key="7">
    <source>
        <dbReference type="ARBA" id="ARBA00022741"/>
    </source>
</evidence>
<dbReference type="EC" id="2.7.13.3" evidence="3"/>
<keyword evidence="4" id="KW-0597">Phosphoprotein</keyword>
<keyword evidence="9" id="KW-0067">ATP-binding</keyword>
<dbReference type="SMART" id="SM00388">
    <property type="entry name" value="HisKA"/>
    <property type="match status" value="1"/>
</dbReference>
<dbReference type="Pfam" id="PF02518">
    <property type="entry name" value="HATPase_c"/>
    <property type="match status" value="1"/>
</dbReference>
<keyword evidence="11" id="KW-0902">Two-component regulatory system</keyword>
<protein>
    <recommendedName>
        <fullName evidence="3">histidine kinase</fullName>
        <ecNumber evidence="3">2.7.13.3</ecNumber>
    </recommendedName>
</protein>
<feature type="domain" description="PAS" evidence="15">
    <location>
        <begin position="360"/>
        <end position="401"/>
    </location>
</feature>
<dbReference type="PROSITE" id="PS50109">
    <property type="entry name" value="HIS_KIN"/>
    <property type="match status" value="1"/>
</dbReference>
<dbReference type="SMART" id="SM00091">
    <property type="entry name" value="PAS"/>
    <property type="match status" value="2"/>
</dbReference>
<dbReference type="InterPro" id="IPR036097">
    <property type="entry name" value="HisK_dim/P_sf"/>
</dbReference>
<dbReference type="EMBL" id="AP025591">
    <property type="protein sequence ID" value="BDG05365.1"/>
    <property type="molecule type" value="Genomic_DNA"/>
</dbReference>
<proteinExistence type="predicted"/>
<evidence type="ECO:0000256" key="11">
    <source>
        <dbReference type="ARBA" id="ARBA00023012"/>
    </source>
</evidence>
<dbReference type="Pfam" id="PF13185">
    <property type="entry name" value="GAF_2"/>
    <property type="match status" value="1"/>
</dbReference>
<dbReference type="CDD" id="cd00075">
    <property type="entry name" value="HATPase"/>
    <property type="match status" value="1"/>
</dbReference>
<dbReference type="PRINTS" id="PR00344">
    <property type="entry name" value="BCTRLSENSOR"/>
</dbReference>
<dbReference type="Gene3D" id="3.30.450.20">
    <property type="entry name" value="PAS domain"/>
    <property type="match status" value="2"/>
</dbReference>
<keyword evidence="5" id="KW-0808">Transferase</keyword>
<dbReference type="Gene3D" id="3.30.565.10">
    <property type="entry name" value="Histidine kinase-like ATPase, C-terminal domain"/>
    <property type="match status" value="1"/>
</dbReference>
<dbReference type="InterPro" id="IPR005467">
    <property type="entry name" value="His_kinase_dom"/>
</dbReference>
<dbReference type="NCBIfam" id="TIGR00229">
    <property type="entry name" value="sensory_box"/>
    <property type="match status" value="1"/>
</dbReference>
<evidence type="ECO:0000256" key="12">
    <source>
        <dbReference type="ARBA" id="ARBA00023136"/>
    </source>
</evidence>
<dbReference type="SUPFAM" id="SSF55781">
    <property type="entry name" value="GAF domain-like"/>
    <property type="match status" value="1"/>
</dbReference>
<evidence type="ECO:0000256" key="10">
    <source>
        <dbReference type="ARBA" id="ARBA00022989"/>
    </source>
</evidence>
<keyword evidence="7" id="KW-0547">Nucleotide-binding</keyword>
<evidence type="ECO:0000256" key="9">
    <source>
        <dbReference type="ARBA" id="ARBA00022840"/>
    </source>
</evidence>
<dbReference type="SUPFAM" id="SSF55785">
    <property type="entry name" value="PYP-like sensor domain (PAS domain)"/>
    <property type="match status" value="2"/>
</dbReference>
<dbReference type="InterPro" id="IPR000014">
    <property type="entry name" value="PAS"/>
</dbReference>
<evidence type="ECO:0000256" key="8">
    <source>
        <dbReference type="ARBA" id="ARBA00022777"/>
    </source>
</evidence>
<dbReference type="InterPro" id="IPR003661">
    <property type="entry name" value="HisK_dim/P_dom"/>
</dbReference>
<dbReference type="Proteomes" id="UP001162891">
    <property type="component" value="Chromosome"/>
</dbReference>
<dbReference type="SMART" id="SM00387">
    <property type="entry name" value="HATPase_c"/>
    <property type="match status" value="1"/>
</dbReference>
<reference evidence="17" key="1">
    <citation type="journal article" date="2022" name="Int. J. Syst. Evol. Microbiol.">
        <title>Anaeromyxobacter oryzae sp. nov., Anaeromyxobacter diazotrophicus sp. nov. and Anaeromyxobacter paludicola sp. nov., isolated from paddy soils.</title>
        <authorList>
            <person name="Itoh H."/>
            <person name="Xu Z."/>
            <person name="Mise K."/>
            <person name="Masuda Y."/>
            <person name="Ushijima N."/>
            <person name="Hayakawa C."/>
            <person name="Shiratori Y."/>
            <person name="Senoo K."/>
        </authorList>
    </citation>
    <scope>NUCLEOTIDE SEQUENCE [LARGE SCALE GENOMIC DNA]</scope>
    <source>
        <strain evidence="17">Red232</strain>
    </source>
</reference>
<gene>
    <name evidence="16" type="ORF">AMOR_43610</name>
</gene>
<dbReference type="CDD" id="cd00082">
    <property type="entry name" value="HisKA"/>
    <property type="match status" value="1"/>
</dbReference>
<dbReference type="SUPFAM" id="SSF47384">
    <property type="entry name" value="Homodimeric domain of signal transducing histidine kinase"/>
    <property type="match status" value="1"/>
</dbReference>
<dbReference type="RefSeq" id="WP_248354108.1">
    <property type="nucleotide sequence ID" value="NZ_AP025591.1"/>
</dbReference>
<evidence type="ECO:0000256" key="4">
    <source>
        <dbReference type="ARBA" id="ARBA00022553"/>
    </source>
</evidence>
<feature type="domain" description="Histidine kinase" evidence="14">
    <location>
        <begin position="498"/>
        <end position="712"/>
    </location>
</feature>